<accession>A0A9E7KSN6</accession>
<keyword evidence="3" id="KW-1185">Reference proteome</keyword>
<dbReference type="EMBL" id="CP097510">
    <property type="protein sequence ID" value="URE30412.1"/>
    <property type="molecule type" value="Genomic_DNA"/>
</dbReference>
<organism evidence="2 3">
    <name type="scientific">Musa troglodytarum</name>
    <name type="common">fe'i banana</name>
    <dbReference type="NCBI Taxonomy" id="320322"/>
    <lineage>
        <taxon>Eukaryota</taxon>
        <taxon>Viridiplantae</taxon>
        <taxon>Streptophyta</taxon>
        <taxon>Embryophyta</taxon>
        <taxon>Tracheophyta</taxon>
        <taxon>Spermatophyta</taxon>
        <taxon>Magnoliopsida</taxon>
        <taxon>Liliopsida</taxon>
        <taxon>Zingiberales</taxon>
        <taxon>Musaceae</taxon>
        <taxon>Musa</taxon>
    </lineage>
</organism>
<dbReference type="OrthoDB" id="10620518at2759"/>
<proteinExistence type="predicted"/>
<protein>
    <submittedName>
        <fullName evidence="2">Uncharacterized protein</fullName>
    </submittedName>
</protein>
<evidence type="ECO:0000256" key="1">
    <source>
        <dbReference type="SAM" id="MobiDB-lite"/>
    </source>
</evidence>
<dbReference type="AlphaFoldDB" id="A0A9E7KSN6"/>
<dbReference type="Proteomes" id="UP001055439">
    <property type="component" value="Chromosome 8"/>
</dbReference>
<feature type="region of interest" description="Disordered" evidence="1">
    <location>
        <begin position="1"/>
        <end position="28"/>
    </location>
</feature>
<gene>
    <name evidence="2" type="ORF">MUK42_07771</name>
</gene>
<sequence>MERSLVTACRQKAKGDGGPRTPYGSPQHDNVTAAAASAAVSCRRPPLPKDKMPAWVIVSSPLPPPREMVGIPRKTWTIALGANCSVGNYMCETSSNKLPTSTVEGNSAAHQDSCSKIRRRMEQLPPTYLLLCILSILDYIPASS</sequence>
<name>A0A9E7KSN6_9LILI</name>
<reference evidence="2" key="1">
    <citation type="submission" date="2022-05" db="EMBL/GenBank/DDBJ databases">
        <title>The Musa troglodytarum L. genome provides insights into the mechanism of non-climacteric behaviour and enrichment of carotenoids.</title>
        <authorList>
            <person name="Wang J."/>
        </authorList>
    </citation>
    <scope>NUCLEOTIDE SEQUENCE</scope>
    <source>
        <tissue evidence="2">Leaf</tissue>
    </source>
</reference>
<evidence type="ECO:0000313" key="3">
    <source>
        <dbReference type="Proteomes" id="UP001055439"/>
    </source>
</evidence>
<evidence type="ECO:0000313" key="2">
    <source>
        <dbReference type="EMBL" id="URE30412.1"/>
    </source>
</evidence>